<keyword evidence="2" id="KW-1185">Reference proteome</keyword>
<dbReference type="RefSeq" id="WP_100992673.1">
    <property type="nucleotide sequence ID" value="NZ_CP025096.1"/>
</dbReference>
<organism evidence="1 2">
    <name type="scientific">Spirosoma pollinicola</name>
    <dbReference type="NCBI Taxonomy" id="2057025"/>
    <lineage>
        <taxon>Bacteria</taxon>
        <taxon>Pseudomonadati</taxon>
        <taxon>Bacteroidota</taxon>
        <taxon>Cytophagia</taxon>
        <taxon>Cytophagales</taxon>
        <taxon>Cytophagaceae</taxon>
        <taxon>Spirosoma</taxon>
    </lineage>
</organism>
<proteinExistence type="predicted"/>
<protein>
    <submittedName>
        <fullName evidence="1">Uncharacterized protein</fullName>
    </submittedName>
</protein>
<evidence type="ECO:0000313" key="2">
    <source>
        <dbReference type="Proteomes" id="UP000232883"/>
    </source>
</evidence>
<dbReference type="EMBL" id="CP025096">
    <property type="protein sequence ID" value="AUD06123.1"/>
    <property type="molecule type" value="Genomic_DNA"/>
</dbReference>
<sequence length="610" mass="70528">MTNDKIICELLKHVRYYNGILQVLTASGSWVALADWSTQGARFSTYRLNSINYTEQINQLSRYFYCNFYVNGRFVINQAPKPTLLSNLSLTDSKLSNRPKVNNEAILQAQLDDGTVIIEQDTTRFTTKAGDYVYIAGSKPEMVKIFNGLPNPQIDILVRTKECAGGEEFKDTFYWSYSVQPGYDSENQHIRFYIHPYPDQAPAVTHTLITYLDSYKIPFRVKYFNPVLETNRCDRIVLYVPQRQFVIASWVIIHTYTIHKGHLQDHLPLFVKRLLPGIGFAEDPFSAFSDESFGESRCTWIADAVVQWVSSLPTGSSAQPPPKKLINDILKNQKINNLETMFLNPGSFYPYDFELFQSNVSIILKHKKVSFWLQGAIDIANFLCREAVWIKYDQCTYRCTWIGAGPDDDEVPIYKPLEKDWERGILGPVLFLYILMKYIDDPLYNYIIEHTDVPNLKDVLSKAEPSIRPDLLRVYDYQKNFSFLFIFYKVKIFFANCILTKDKEFCQDKLLTEGGVTADSRTKGPDYKIYCCLLSILVENAQKPHWRPKEFYQKLKEIHIKSREFLTNEWGWGDFFPGMNGLTLVGFSYLLAYDPLLPPIPTGNLSKECK</sequence>
<gene>
    <name evidence="1" type="ORF">CWM47_32330</name>
</gene>
<dbReference type="AlphaFoldDB" id="A0A2K8Z8C2"/>
<name>A0A2K8Z8C2_9BACT</name>
<reference evidence="1 2" key="1">
    <citation type="submission" date="2017-11" db="EMBL/GenBank/DDBJ databases">
        <title>Taxonomic description and genome sequences of Spirosoma HA7 sp. nov., isolated from pollen microhabitat of Corylus avellana.</title>
        <authorList>
            <person name="Ambika Manirajan B."/>
            <person name="Suarez C."/>
            <person name="Ratering S."/>
            <person name="Geissler-Plaum R."/>
            <person name="Cardinale M."/>
            <person name="Sylvia S."/>
        </authorList>
    </citation>
    <scope>NUCLEOTIDE SEQUENCE [LARGE SCALE GENOMIC DNA]</scope>
    <source>
        <strain evidence="1 2">HA7</strain>
    </source>
</reference>
<dbReference type="InterPro" id="IPR040871">
    <property type="entry name" value="HopA1"/>
</dbReference>
<evidence type="ECO:0000313" key="1">
    <source>
        <dbReference type="EMBL" id="AUD06123.1"/>
    </source>
</evidence>
<dbReference type="Pfam" id="PF17914">
    <property type="entry name" value="HopA1"/>
    <property type="match status" value="1"/>
</dbReference>
<accession>A0A2K8Z8C2</accession>
<dbReference type="KEGG" id="spir:CWM47_32330"/>
<dbReference type="OrthoDB" id="9148343at2"/>
<dbReference type="Proteomes" id="UP000232883">
    <property type="component" value="Chromosome"/>
</dbReference>